<accession>A0A2N5MZN7</accession>
<name>A0A2N5MZN7_9BACL</name>
<organism evidence="2 3">
    <name type="scientific">Paenibacillus pasadenensis</name>
    <dbReference type="NCBI Taxonomy" id="217090"/>
    <lineage>
        <taxon>Bacteria</taxon>
        <taxon>Bacillati</taxon>
        <taxon>Bacillota</taxon>
        <taxon>Bacilli</taxon>
        <taxon>Bacillales</taxon>
        <taxon>Paenibacillaceae</taxon>
        <taxon>Paenibacillus</taxon>
    </lineage>
</organism>
<keyword evidence="1" id="KW-0812">Transmembrane</keyword>
<comment type="caution">
    <text evidence="2">The sequence shown here is derived from an EMBL/GenBank/DDBJ whole genome shotgun (WGS) entry which is preliminary data.</text>
</comment>
<dbReference type="Proteomes" id="UP000234789">
    <property type="component" value="Unassembled WGS sequence"/>
</dbReference>
<sequence length="42" mass="4714">MSTGSRWGGFIEGAFVLLTAAIVYLVFLRDAMFLQAIEQLYN</sequence>
<evidence type="ECO:0000256" key="1">
    <source>
        <dbReference type="SAM" id="Phobius"/>
    </source>
</evidence>
<protein>
    <submittedName>
        <fullName evidence="2">Uncharacterized protein</fullName>
    </submittedName>
</protein>
<proteinExistence type="predicted"/>
<gene>
    <name evidence="2" type="ORF">B8V81_5086</name>
</gene>
<evidence type="ECO:0000313" key="2">
    <source>
        <dbReference type="EMBL" id="PLT43546.1"/>
    </source>
</evidence>
<keyword evidence="3" id="KW-1185">Reference proteome</keyword>
<reference evidence="2 3" key="1">
    <citation type="submission" date="2017-05" db="EMBL/GenBank/DDBJ databases">
        <title>Functional genome analysis of Paenibacillus pasadenensis strain R16: insights on endophytic life style and antifungal activity.</title>
        <authorList>
            <person name="Passera A."/>
            <person name="Marcolungo L."/>
            <person name="Casati P."/>
            <person name="Brasca M."/>
            <person name="Quaglino F."/>
            <person name="Delledonne M."/>
        </authorList>
    </citation>
    <scope>NUCLEOTIDE SEQUENCE [LARGE SCALE GENOMIC DNA]</scope>
    <source>
        <strain evidence="2 3">R16</strain>
    </source>
</reference>
<dbReference type="EMBL" id="NFEZ01000005">
    <property type="protein sequence ID" value="PLT43546.1"/>
    <property type="molecule type" value="Genomic_DNA"/>
</dbReference>
<feature type="transmembrane region" description="Helical" evidence="1">
    <location>
        <begin position="6"/>
        <end position="27"/>
    </location>
</feature>
<dbReference type="AlphaFoldDB" id="A0A2N5MZN7"/>
<evidence type="ECO:0000313" key="3">
    <source>
        <dbReference type="Proteomes" id="UP000234789"/>
    </source>
</evidence>
<keyword evidence="1" id="KW-1133">Transmembrane helix</keyword>
<keyword evidence="1" id="KW-0472">Membrane</keyword>